<dbReference type="AlphaFoldDB" id="A0A699XH81"/>
<sequence>AHQDQHGAAARAEPRSGPAAAGLLPGARLRTALHRVDAHGPPGPRRQRLQPAVRQPRGAARADWPAPSISAGRSAAGRHCAAL</sequence>
<feature type="non-terminal residue" evidence="2">
    <location>
        <position position="1"/>
    </location>
</feature>
<protein>
    <submittedName>
        <fullName evidence="2">Uncharacterized protein</fullName>
    </submittedName>
</protein>
<feature type="region of interest" description="Disordered" evidence="1">
    <location>
        <begin position="1"/>
        <end position="83"/>
    </location>
</feature>
<accession>A0A699XH81</accession>
<name>A0A699XH81_TANCI</name>
<evidence type="ECO:0000313" key="2">
    <source>
        <dbReference type="EMBL" id="GFD56231.1"/>
    </source>
</evidence>
<gene>
    <name evidence="2" type="ORF">Tci_928200</name>
</gene>
<evidence type="ECO:0000256" key="1">
    <source>
        <dbReference type="SAM" id="MobiDB-lite"/>
    </source>
</evidence>
<organism evidence="2">
    <name type="scientific">Tanacetum cinerariifolium</name>
    <name type="common">Dalmatian daisy</name>
    <name type="synonym">Chrysanthemum cinerariifolium</name>
    <dbReference type="NCBI Taxonomy" id="118510"/>
    <lineage>
        <taxon>Eukaryota</taxon>
        <taxon>Viridiplantae</taxon>
        <taxon>Streptophyta</taxon>
        <taxon>Embryophyta</taxon>
        <taxon>Tracheophyta</taxon>
        <taxon>Spermatophyta</taxon>
        <taxon>Magnoliopsida</taxon>
        <taxon>eudicotyledons</taxon>
        <taxon>Gunneridae</taxon>
        <taxon>Pentapetalae</taxon>
        <taxon>asterids</taxon>
        <taxon>campanulids</taxon>
        <taxon>Asterales</taxon>
        <taxon>Asteraceae</taxon>
        <taxon>Asteroideae</taxon>
        <taxon>Anthemideae</taxon>
        <taxon>Anthemidinae</taxon>
        <taxon>Tanacetum</taxon>
    </lineage>
</organism>
<feature type="compositionally biased region" description="Low complexity" evidence="1">
    <location>
        <begin position="15"/>
        <end position="30"/>
    </location>
</feature>
<dbReference type="EMBL" id="BKCJ011826896">
    <property type="protein sequence ID" value="GFD56231.1"/>
    <property type="molecule type" value="Genomic_DNA"/>
</dbReference>
<reference evidence="2" key="1">
    <citation type="journal article" date="2019" name="Sci. Rep.">
        <title>Draft genome of Tanacetum cinerariifolium, the natural source of mosquito coil.</title>
        <authorList>
            <person name="Yamashiro T."/>
            <person name="Shiraishi A."/>
            <person name="Satake H."/>
            <person name="Nakayama K."/>
        </authorList>
    </citation>
    <scope>NUCLEOTIDE SEQUENCE</scope>
</reference>
<proteinExistence type="predicted"/>
<comment type="caution">
    <text evidence="2">The sequence shown here is derived from an EMBL/GenBank/DDBJ whole genome shotgun (WGS) entry which is preliminary data.</text>
</comment>